<dbReference type="PANTHER" id="PTHR43861">
    <property type="entry name" value="TRANS-ACONITATE 2-METHYLTRANSFERASE-RELATED"/>
    <property type="match status" value="1"/>
</dbReference>
<reference evidence="4 5" key="1">
    <citation type="journal article" date="2014" name="Genome Biol. Evol.">
        <title>The secreted proteins of Achlya hypogyna and Thraustotheca clavata identify the ancestral oomycete secretome and reveal gene acquisitions by horizontal gene transfer.</title>
        <authorList>
            <person name="Misner I."/>
            <person name="Blouin N."/>
            <person name="Leonard G."/>
            <person name="Richards T.A."/>
            <person name="Lane C.E."/>
        </authorList>
    </citation>
    <scope>NUCLEOTIDE SEQUENCE [LARGE SCALE GENOMIC DNA]</scope>
    <source>
        <strain evidence="4 5">ATCC 48635</strain>
    </source>
</reference>
<dbReference type="STRING" id="1202772.A0A1V9Y9T4"/>
<organism evidence="4 5">
    <name type="scientific">Achlya hypogyna</name>
    <name type="common">Oomycete</name>
    <name type="synonym">Protoachlya hypogyna</name>
    <dbReference type="NCBI Taxonomy" id="1202772"/>
    <lineage>
        <taxon>Eukaryota</taxon>
        <taxon>Sar</taxon>
        <taxon>Stramenopiles</taxon>
        <taxon>Oomycota</taxon>
        <taxon>Saprolegniomycetes</taxon>
        <taxon>Saprolegniales</taxon>
        <taxon>Achlyaceae</taxon>
        <taxon>Achlya</taxon>
    </lineage>
</organism>
<dbReference type="EMBL" id="JNBR01002443">
    <property type="protein sequence ID" value="OQR82487.1"/>
    <property type="molecule type" value="Genomic_DNA"/>
</dbReference>
<dbReference type="InterPro" id="IPR029063">
    <property type="entry name" value="SAM-dependent_MTases_sf"/>
</dbReference>
<evidence type="ECO:0000313" key="4">
    <source>
        <dbReference type="EMBL" id="OQR82487.1"/>
    </source>
</evidence>
<keyword evidence="1 4" id="KW-0489">Methyltransferase</keyword>
<dbReference type="SUPFAM" id="SSF53335">
    <property type="entry name" value="S-adenosyl-L-methionine-dependent methyltransferases"/>
    <property type="match status" value="1"/>
</dbReference>
<dbReference type="CDD" id="cd02440">
    <property type="entry name" value="AdoMet_MTases"/>
    <property type="match status" value="1"/>
</dbReference>
<dbReference type="Gene3D" id="1.10.150.290">
    <property type="entry name" value="S-adenosyl-L-methionine-dependent methyltransferases"/>
    <property type="match status" value="1"/>
</dbReference>
<dbReference type="OrthoDB" id="66144at2759"/>
<dbReference type="AlphaFoldDB" id="A0A1V9Y9T4"/>
<evidence type="ECO:0000256" key="1">
    <source>
        <dbReference type="ARBA" id="ARBA00022603"/>
    </source>
</evidence>
<sequence length="274" mass="30333">MAARSARTWAPSQYLRFESSRLRPALDLLERIILPHDAVSIVDLGCGTGNIAPFMRERWPDARIECVDSSLDMLASARTAHAAASIGNVQYTQADFETFKVAEPVDVIFSNAALHWTSFEIHRTLLPRLLSFLKPGGCIAFQMPDSRRQASHSLMAAAAARIGQDVSAVRWVTTDVDPVEYYRLLAPLVGRSNVQLWTTEYVQLLEKVPGSHPVVDFTASTGLGPYMNSMPDDATRAEFKASYAELIAEAYPVEADGTVVFPFKRFFCIVSKES</sequence>
<dbReference type="InterPro" id="IPR023149">
    <property type="entry name" value="Trans_acon_MeTrfase_C"/>
</dbReference>
<protein>
    <submittedName>
        <fullName evidence="4">Trans-aconitate 2-methyltransferase</fullName>
    </submittedName>
</protein>
<dbReference type="PANTHER" id="PTHR43861:SF1">
    <property type="entry name" value="TRANS-ACONITATE 2-METHYLTRANSFERASE"/>
    <property type="match status" value="1"/>
</dbReference>
<accession>A0A1V9Y9T4</accession>
<name>A0A1V9Y9T4_ACHHY</name>
<comment type="caution">
    <text evidence="4">The sequence shown here is derived from an EMBL/GenBank/DDBJ whole genome shotgun (WGS) entry which is preliminary data.</text>
</comment>
<feature type="domain" description="Methyltransferase" evidence="3">
    <location>
        <begin position="41"/>
        <end position="137"/>
    </location>
</feature>
<evidence type="ECO:0000313" key="5">
    <source>
        <dbReference type="Proteomes" id="UP000243579"/>
    </source>
</evidence>
<gene>
    <name evidence="4" type="ORF">ACHHYP_15950</name>
</gene>
<dbReference type="InterPro" id="IPR041698">
    <property type="entry name" value="Methyltransf_25"/>
</dbReference>
<dbReference type="Proteomes" id="UP000243579">
    <property type="component" value="Unassembled WGS sequence"/>
</dbReference>
<proteinExistence type="predicted"/>
<keyword evidence="5" id="KW-1185">Reference proteome</keyword>
<evidence type="ECO:0000259" key="3">
    <source>
        <dbReference type="Pfam" id="PF13649"/>
    </source>
</evidence>
<dbReference type="Pfam" id="PF13649">
    <property type="entry name" value="Methyltransf_25"/>
    <property type="match status" value="1"/>
</dbReference>
<keyword evidence="2 4" id="KW-0808">Transferase</keyword>
<dbReference type="Gene3D" id="3.40.50.150">
    <property type="entry name" value="Vaccinia Virus protein VP39"/>
    <property type="match status" value="1"/>
</dbReference>
<dbReference type="GO" id="GO:0032259">
    <property type="term" value="P:methylation"/>
    <property type="evidence" value="ECO:0007669"/>
    <property type="project" value="UniProtKB-KW"/>
</dbReference>
<dbReference type="GO" id="GO:0030798">
    <property type="term" value="F:trans-aconitate 2-methyltransferase activity"/>
    <property type="evidence" value="ECO:0007669"/>
    <property type="project" value="InterPro"/>
</dbReference>
<evidence type="ECO:0000256" key="2">
    <source>
        <dbReference type="ARBA" id="ARBA00022679"/>
    </source>
</evidence>